<dbReference type="OrthoDB" id="1898716at2759"/>
<comment type="subcellular location">
    <subcellularLocation>
        <location evidence="1">Nucleus</location>
    </subcellularLocation>
</comment>
<evidence type="ECO:0000259" key="7">
    <source>
        <dbReference type="PROSITE" id="PS50066"/>
    </source>
</evidence>
<keyword evidence="5" id="KW-0539">Nucleus</keyword>
<keyword evidence="4" id="KW-0804">Transcription</keyword>
<dbReference type="InterPro" id="IPR036879">
    <property type="entry name" value="TF_MADSbox_sf"/>
</dbReference>
<organism evidence="8 9">
    <name type="scientific">Pomacea canaliculata</name>
    <name type="common">Golden apple snail</name>
    <dbReference type="NCBI Taxonomy" id="400727"/>
    <lineage>
        <taxon>Eukaryota</taxon>
        <taxon>Metazoa</taxon>
        <taxon>Spiralia</taxon>
        <taxon>Lophotrochozoa</taxon>
        <taxon>Mollusca</taxon>
        <taxon>Gastropoda</taxon>
        <taxon>Caenogastropoda</taxon>
        <taxon>Architaenioglossa</taxon>
        <taxon>Ampullarioidea</taxon>
        <taxon>Ampullariidae</taxon>
        <taxon>Pomacea</taxon>
    </lineage>
</organism>
<dbReference type="Pfam" id="PF00319">
    <property type="entry name" value="SRF-TF"/>
    <property type="match status" value="1"/>
</dbReference>
<protein>
    <recommendedName>
        <fullName evidence="7">MADS-box domain-containing protein</fullName>
    </recommendedName>
</protein>
<dbReference type="SUPFAM" id="SSF55455">
    <property type="entry name" value="SRF-like"/>
    <property type="match status" value="1"/>
</dbReference>
<comment type="caution">
    <text evidence="8">The sequence shown here is derived from an EMBL/GenBank/DDBJ whole genome shotgun (WGS) entry which is preliminary data.</text>
</comment>
<dbReference type="AlphaFoldDB" id="A0A2T7NEW0"/>
<evidence type="ECO:0000256" key="4">
    <source>
        <dbReference type="ARBA" id="ARBA00023163"/>
    </source>
</evidence>
<feature type="compositionally biased region" description="Polar residues" evidence="6">
    <location>
        <begin position="159"/>
        <end position="179"/>
    </location>
</feature>
<feature type="compositionally biased region" description="Low complexity" evidence="6">
    <location>
        <begin position="338"/>
        <end position="367"/>
    </location>
</feature>
<keyword evidence="2" id="KW-0805">Transcription regulation</keyword>
<evidence type="ECO:0000256" key="5">
    <source>
        <dbReference type="ARBA" id="ARBA00023242"/>
    </source>
</evidence>
<dbReference type="GO" id="GO:0005634">
    <property type="term" value="C:nucleus"/>
    <property type="evidence" value="ECO:0007669"/>
    <property type="project" value="UniProtKB-SubCell"/>
</dbReference>
<name>A0A2T7NEW0_POMCA</name>
<feature type="region of interest" description="Disordered" evidence="6">
    <location>
        <begin position="328"/>
        <end position="395"/>
    </location>
</feature>
<dbReference type="STRING" id="400727.A0A2T7NEW0"/>
<evidence type="ECO:0000313" key="9">
    <source>
        <dbReference type="Proteomes" id="UP000245119"/>
    </source>
</evidence>
<evidence type="ECO:0000256" key="6">
    <source>
        <dbReference type="SAM" id="MobiDB-lite"/>
    </source>
</evidence>
<feature type="compositionally biased region" description="Acidic residues" evidence="6">
    <location>
        <begin position="369"/>
        <end position="384"/>
    </location>
</feature>
<dbReference type="InterPro" id="IPR002100">
    <property type="entry name" value="TF_MADSbox"/>
</dbReference>
<keyword evidence="3" id="KW-0238">DNA-binding</keyword>
<proteinExistence type="predicted"/>
<dbReference type="EMBL" id="PZQS01000013">
    <property type="protein sequence ID" value="PVD19704.1"/>
    <property type="molecule type" value="Genomic_DNA"/>
</dbReference>
<sequence>MKKAYELSVLCDCEIALIIFTSNNKLYQYASSDMDKVLLKYTEYNDTVVSQTNKDIVELLNKKENKGTDLDGEDEDFPLTPRTEESYRRIDEQYARAMQQSSVKSLTPFQNAVPVTVPTQYSQAQVPVTGAGSNTVVLLQPPPSTANSSSTSPNTTGSHISSMSSRASPQPQGTMTSRTSPVPVALHEAMPISTSSKKPGLKVLIPDRGGGGIINASRGAVSTALETPAVSIATPTQQAAPNSQLQNAVLTAGDFQLGSADLAGLSPLVYQWSAQGGQGPLTAAVCAAGLTFTPSGSLSFSTSAGAMPILSVAPQAVKGVTQGVVKTEPVSPNHEINSTGATTVSTVTTSLEASSSGRCHGSSSPQSPEYDEDEEDEDEEEDEPQEKRLKLRSDD</sequence>
<evidence type="ECO:0000256" key="3">
    <source>
        <dbReference type="ARBA" id="ARBA00023125"/>
    </source>
</evidence>
<dbReference type="Gene3D" id="3.40.1810.10">
    <property type="entry name" value="Transcription factor, MADS-box"/>
    <property type="match status" value="1"/>
</dbReference>
<dbReference type="PANTHER" id="PTHR48019">
    <property type="entry name" value="SERUM RESPONSE FACTOR HOMOLOG"/>
    <property type="match status" value="1"/>
</dbReference>
<feature type="region of interest" description="Disordered" evidence="6">
    <location>
        <begin position="140"/>
        <end position="179"/>
    </location>
</feature>
<dbReference type="InterPro" id="IPR050142">
    <property type="entry name" value="MADS-box/MEF2_TF"/>
</dbReference>
<evidence type="ECO:0000313" key="8">
    <source>
        <dbReference type="EMBL" id="PVD19704.1"/>
    </source>
</evidence>
<reference evidence="8 9" key="1">
    <citation type="submission" date="2018-04" db="EMBL/GenBank/DDBJ databases">
        <title>The genome of golden apple snail Pomacea canaliculata provides insight into stress tolerance and invasive adaptation.</title>
        <authorList>
            <person name="Liu C."/>
            <person name="Liu B."/>
            <person name="Ren Y."/>
            <person name="Zhang Y."/>
            <person name="Wang H."/>
            <person name="Li S."/>
            <person name="Jiang F."/>
            <person name="Yin L."/>
            <person name="Zhang G."/>
            <person name="Qian W."/>
            <person name="Fan W."/>
        </authorList>
    </citation>
    <scope>NUCLEOTIDE SEQUENCE [LARGE SCALE GENOMIC DNA]</scope>
    <source>
        <strain evidence="8">SZHN2017</strain>
        <tissue evidence="8">Muscle</tissue>
    </source>
</reference>
<dbReference type="PROSITE" id="PS50066">
    <property type="entry name" value="MADS_BOX_2"/>
    <property type="match status" value="1"/>
</dbReference>
<evidence type="ECO:0000256" key="2">
    <source>
        <dbReference type="ARBA" id="ARBA00023015"/>
    </source>
</evidence>
<feature type="domain" description="MADS-box" evidence="7">
    <location>
        <begin position="1"/>
        <end position="33"/>
    </location>
</feature>
<feature type="compositionally biased region" description="Basic and acidic residues" evidence="6">
    <location>
        <begin position="385"/>
        <end position="395"/>
    </location>
</feature>
<keyword evidence="9" id="KW-1185">Reference proteome</keyword>
<gene>
    <name evidence="8" type="ORF">C0Q70_20195</name>
</gene>
<dbReference type="Proteomes" id="UP000245119">
    <property type="component" value="Linkage Group LG13"/>
</dbReference>
<dbReference type="GO" id="GO:0003677">
    <property type="term" value="F:DNA binding"/>
    <property type="evidence" value="ECO:0007669"/>
    <property type="project" value="UniProtKB-KW"/>
</dbReference>
<evidence type="ECO:0000256" key="1">
    <source>
        <dbReference type="ARBA" id="ARBA00004123"/>
    </source>
</evidence>
<dbReference type="SMART" id="SM00432">
    <property type="entry name" value="MADS"/>
    <property type="match status" value="1"/>
</dbReference>
<feature type="compositionally biased region" description="Low complexity" evidence="6">
    <location>
        <begin position="145"/>
        <end position="158"/>
    </location>
</feature>
<dbReference type="GO" id="GO:0046983">
    <property type="term" value="F:protein dimerization activity"/>
    <property type="evidence" value="ECO:0007669"/>
    <property type="project" value="InterPro"/>
</dbReference>
<accession>A0A2T7NEW0</accession>